<proteinExistence type="predicted"/>
<protein>
    <submittedName>
        <fullName evidence="1">Uncharacterized protein</fullName>
    </submittedName>
</protein>
<comment type="caution">
    <text evidence="1">The sequence shown here is derived from an EMBL/GenBank/DDBJ whole genome shotgun (WGS) entry which is preliminary data.</text>
</comment>
<dbReference type="AlphaFoldDB" id="A0A6G1CZE2"/>
<accession>A0A6G1CZE2</accession>
<reference evidence="1 2" key="1">
    <citation type="submission" date="2019-11" db="EMBL/GenBank/DDBJ databases">
        <title>Whole genome sequence of Oryza granulata.</title>
        <authorList>
            <person name="Li W."/>
        </authorList>
    </citation>
    <scope>NUCLEOTIDE SEQUENCE [LARGE SCALE GENOMIC DNA]</scope>
    <source>
        <strain evidence="2">cv. Menghai</strain>
        <tissue evidence="1">Leaf</tissue>
    </source>
</reference>
<dbReference type="Proteomes" id="UP000479710">
    <property type="component" value="Unassembled WGS sequence"/>
</dbReference>
<evidence type="ECO:0000313" key="2">
    <source>
        <dbReference type="Proteomes" id="UP000479710"/>
    </source>
</evidence>
<name>A0A6G1CZE2_9ORYZ</name>
<evidence type="ECO:0000313" key="1">
    <source>
        <dbReference type="EMBL" id="KAF0905511.1"/>
    </source>
</evidence>
<organism evidence="1 2">
    <name type="scientific">Oryza meyeriana var. granulata</name>
    <dbReference type="NCBI Taxonomy" id="110450"/>
    <lineage>
        <taxon>Eukaryota</taxon>
        <taxon>Viridiplantae</taxon>
        <taxon>Streptophyta</taxon>
        <taxon>Embryophyta</taxon>
        <taxon>Tracheophyta</taxon>
        <taxon>Spermatophyta</taxon>
        <taxon>Magnoliopsida</taxon>
        <taxon>Liliopsida</taxon>
        <taxon>Poales</taxon>
        <taxon>Poaceae</taxon>
        <taxon>BOP clade</taxon>
        <taxon>Oryzoideae</taxon>
        <taxon>Oryzeae</taxon>
        <taxon>Oryzinae</taxon>
        <taxon>Oryza</taxon>
        <taxon>Oryza meyeriana</taxon>
    </lineage>
</organism>
<dbReference type="EMBL" id="SPHZ02000007">
    <property type="protein sequence ID" value="KAF0905511.1"/>
    <property type="molecule type" value="Genomic_DNA"/>
</dbReference>
<keyword evidence="2" id="KW-1185">Reference proteome</keyword>
<sequence>MVDIGRAAGIGGVAEQSSMLQLAAIAAPWPLVPVAGALNVAVMGSAMGMGVTDNTMCVGVVNSQAAVSSWGNYIEHLVHE</sequence>
<gene>
    <name evidence="1" type="ORF">E2562_007314</name>
</gene>